<dbReference type="EMBL" id="VUMB01000019">
    <property type="protein sequence ID" value="MSS40702.1"/>
    <property type="molecule type" value="Genomic_DNA"/>
</dbReference>
<reference evidence="4 5" key="1">
    <citation type="submission" date="2019-08" db="EMBL/GenBank/DDBJ databases">
        <title>In-depth cultivation of the pig gut microbiome towards novel bacterial diversity and tailored functional studies.</title>
        <authorList>
            <person name="Wylensek D."/>
            <person name="Hitch T.C.A."/>
            <person name="Clavel T."/>
        </authorList>
    </citation>
    <scope>NUCLEOTIDE SEQUENCE [LARGE SCALE GENOMIC DNA]</scope>
    <source>
        <strain evidence="4 5">BL-389-WT-3D</strain>
    </source>
</reference>
<accession>A0A844F3Q7</accession>
<dbReference type="Proteomes" id="UP000462363">
    <property type="component" value="Unassembled WGS sequence"/>
</dbReference>
<dbReference type="Gene3D" id="1.10.357.10">
    <property type="entry name" value="Tetracycline Repressor, domain 2"/>
    <property type="match status" value="1"/>
</dbReference>
<evidence type="ECO:0000259" key="3">
    <source>
        <dbReference type="PROSITE" id="PS50977"/>
    </source>
</evidence>
<dbReference type="PANTHER" id="PTHR43479">
    <property type="entry name" value="ACREF/ENVCD OPERON REPRESSOR-RELATED"/>
    <property type="match status" value="1"/>
</dbReference>
<keyword evidence="1 2" id="KW-0238">DNA-binding</keyword>
<dbReference type="Pfam" id="PF14278">
    <property type="entry name" value="TetR_C_8"/>
    <property type="match status" value="1"/>
</dbReference>
<dbReference type="Pfam" id="PF00440">
    <property type="entry name" value="TetR_N"/>
    <property type="match status" value="1"/>
</dbReference>
<proteinExistence type="predicted"/>
<name>A0A844F3Q7_CLOSV</name>
<dbReference type="InterPro" id="IPR009057">
    <property type="entry name" value="Homeodomain-like_sf"/>
</dbReference>
<comment type="caution">
    <text evidence="4">The sequence shown here is derived from an EMBL/GenBank/DDBJ whole genome shotgun (WGS) entry which is preliminary data.</text>
</comment>
<dbReference type="InterPro" id="IPR050624">
    <property type="entry name" value="HTH-type_Tx_Regulator"/>
</dbReference>
<dbReference type="RefSeq" id="WP_004605620.1">
    <property type="nucleotide sequence ID" value="NZ_AP025569.1"/>
</dbReference>
<dbReference type="PANTHER" id="PTHR43479:SF7">
    <property type="entry name" value="TETR-FAMILY TRANSCRIPTIONAL REGULATOR"/>
    <property type="match status" value="1"/>
</dbReference>
<dbReference type="InterPro" id="IPR039532">
    <property type="entry name" value="TetR_C_Firmicutes"/>
</dbReference>
<evidence type="ECO:0000313" key="5">
    <source>
        <dbReference type="Proteomes" id="UP000462363"/>
    </source>
</evidence>
<feature type="domain" description="HTH tetR-type" evidence="3">
    <location>
        <begin position="6"/>
        <end position="66"/>
    </location>
</feature>
<evidence type="ECO:0000256" key="2">
    <source>
        <dbReference type="PROSITE-ProRule" id="PRU00335"/>
    </source>
</evidence>
<protein>
    <submittedName>
        <fullName evidence="4">TetR family transcriptional regulator</fullName>
    </submittedName>
</protein>
<dbReference type="InterPro" id="IPR001647">
    <property type="entry name" value="HTH_TetR"/>
</dbReference>
<evidence type="ECO:0000256" key="1">
    <source>
        <dbReference type="ARBA" id="ARBA00023125"/>
    </source>
</evidence>
<dbReference type="GO" id="GO:0003677">
    <property type="term" value="F:DNA binding"/>
    <property type="evidence" value="ECO:0007669"/>
    <property type="project" value="UniProtKB-UniRule"/>
</dbReference>
<feature type="DNA-binding region" description="H-T-H motif" evidence="2">
    <location>
        <begin position="29"/>
        <end position="48"/>
    </location>
</feature>
<evidence type="ECO:0000313" key="4">
    <source>
        <dbReference type="EMBL" id="MSS40702.1"/>
    </source>
</evidence>
<gene>
    <name evidence="4" type="ORF">FYJ37_10170</name>
</gene>
<sequence length="195" mass="23195">MERRSEKTKALLGEEFKELVVEKSFEKITIKMITDAAGVIRPTFYNYFQDKYEVMEWLLWEDVFQSVTELISMDMALEAMKMLFRKMGADKAYYRKVFEVEGQNSFEEMLYQRIYDVARKLIEKHPLKVEEDAPIISEEIFLRFQSITLVNGIKYWLLYETDEISADTALKFYEFLMSHSLLEIIDDDILGRVIN</sequence>
<dbReference type="AlphaFoldDB" id="A0A844F3Q7"/>
<dbReference type="SUPFAM" id="SSF46689">
    <property type="entry name" value="Homeodomain-like"/>
    <property type="match status" value="1"/>
</dbReference>
<dbReference type="GeneID" id="62696362"/>
<dbReference type="PROSITE" id="PS50977">
    <property type="entry name" value="HTH_TETR_2"/>
    <property type="match status" value="1"/>
</dbReference>
<organism evidence="4 5">
    <name type="scientific">Clostridium scindens (strain JCM 10418 / VPI 12708)</name>
    <dbReference type="NCBI Taxonomy" id="29347"/>
    <lineage>
        <taxon>Bacteria</taxon>
        <taxon>Bacillati</taxon>
        <taxon>Bacillota</taxon>
        <taxon>Clostridia</taxon>
        <taxon>Lachnospirales</taxon>
        <taxon>Lachnospiraceae</taxon>
    </lineage>
</organism>